<dbReference type="InterPro" id="IPR013320">
    <property type="entry name" value="ConA-like_dom_sf"/>
</dbReference>
<dbReference type="InterPro" id="IPR014895">
    <property type="entry name" value="Alginate_lyase_2"/>
</dbReference>
<dbReference type="SUPFAM" id="SSF49899">
    <property type="entry name" value="Concanavalin A-like lectins/glucanases"/>
    <property type="match status" value="1"/>
</dbReference>
<accession>A0A1W2FW86</accession>
<keyword evidence="5" id="KW-1185">Reference proteome</keyword>
<evidence type="ECO:0000313" key="4">
    <source>
        <dbReference type="EMBL" id="SMD26143.1"/>
    </source>
</evidence>
<feature type="signal peptide" evidence="2">
    <location>
        <begin position="1"/>
        <end position="27"/>
    </location>
</feature>
<evidence type="ECO:0000256" key="1">
    <source>
        <dbReference type="SAM" id="MobiDB-lite"/>
    </source>
</evidence>
<name>A0A1W2FW86_KIBAR</name>
<evidence type="ECO:0000259" key="3">
    <source>
        <dbReference type="Pfam" id="PF08787"/>
    </source>
</evidence>
<reference evidence="4 5" key="1">
    <citation type="submission" date="2017-04" db="EMBL/GenBank/DDBJ databases">
        <authorList>
            <person name="Afonso C.L."/>
            <person name="Miller P.J."/>
            <person name="Scott M.A."/>
            <person name="Spackman E."/>
            <person name="Goraichik I."/>
            <person name="Dimitrov K.M."/>
            <person name="Suarez D.L."/>
            <person name="Swayne D.E."/>
        </authorList>
    </citation>
    <scope>NUCLEOTIDE SEQUENCE [LARGE SCALE GENOMIC DNA]</scope>
    <source>
        <strain evidence="4 5">DSM 43828</strain>
    </source>
</reference>
<feature type="region of interest" description="Disordered" evidence="1">
    <location>
        <begin position="50"/>
        <end position="69"/>
    </location>
</feature>
<dbReference type="OrthoDB" id="769491at2"/>
<evidence type="ECO:0000313" key="5">
    <source>
        <dbReference type="Proteomes" id="UP000192674"/>
    </source>
</evidence>
<dbReference type="Pfam" id="PF08787">
    <property type="entry name" value="Alginate_lyase2"/>
    <property type="match status" value="1"/>
</dbReference>
<organism evidence="4 5">
    <name type="scientific">Kibdelosporangium aridum</name>
    <dbReference type="NCBI Taxonomy" id="2030"/>
    <lineage>
        <taxon>Bacteria</taxon>
        <taxon>Bacillati</taxon>
        <taxon>Actinomycetota</taxon>
        <taxon>Actinomycetes</taxon>
        <taxon>Pseudonocardiales</taxon>
        <taxon>Pseudonocardiaceae</taxon>
        <taxon>Kibdelosporangium</taxon>
    </lineage>
</organism>
<feature type="domain" description="Alginate lyase 2" evidence="3">
    <location>
        <begin position="82"/>
        <end position="218"/>
    </location>
</feature>
<dbReference type="AlphaFoldDB" id="A0A1W2FW86"/>
<dbReference type="Proteomes" id="UP000192674">
    <property type="component" value="Unassembled WGS sequence"/>
</dbReference>
<proteinExistence type="predicted"/>
<sequence length="251" mass="27410">MQRSRAARWTVAVAAAMTVTLPAPAMAEPIGSGWTQVNPAKKIQVVSGGVNHPHNWNTTTHAEKPGASYDRSGGVETFRLLSTKSNRVEVRVQNDYRTGLRQFEGELRVTAPTNDESCMQIFGNDGAGATTLMIRAFSANGGELRDGSSRVLTSGIYNKWVRINVIHDGTANKVSIYVNGALKITRSGPPGDHYFKYGVYGTLKTASAQTQWRNVKFYQKWTPLARPGETVHDRLIEAGVVGRLAVPSLRP</sequence>
<dbReference type="PANTHER" id="PTHR33681">
    <property type="entry name" value="BINDING PROTEIN, PUTATIVE, EXPRESSED-RELATED"/>
    <property type="match status" value="1"/>
</dbReference>
<gene>
    <name evidence="4" type="ORF">SAMN05661093_09723</name>
</gene>
<dbReference type="EMBL" id="FWXV01000013">
    <property type="protein sequence ID" value="SMD26143.1"/>
    <property type="molecule type" value="Genomic_DNA"/>
</dbReference>
<dbReference type="PANTHER" id="PTHR33681:SF4">
    <property type="entry name" value="OS12G0171100 PROTEIN"/>
    <property type="match status" value="1"/>
</dbReference>
<evidence type="ECO:0000256" key="2">
    <source>
        <dbReference type="SAM" id="SignalP"/>
    </source>
</evidence>
<dbReference type="RefSeq" id="WP_084433938.1">
    <property type="nucleotide sequence ID" value="NZ_FWXV01000013.1"/>
</dbReference>
<keyword evidence="2" id="KW-0732">Signal</keyword>
<protein>
    <recommendedName>
        <fullName evidence="3">Alginate lyase 2 domain-containing protein</fullName>
    </recommendedName>
</protein>
<feature type="chain" id="PRO_5012213111" description="Alginate lyase 2 domain-containing protein" evidence="2">
    <location>
        <begin position="28"/>
        <end position="251"/>
    </location>
</feature>